<dbReference type="RefSeq" id="WP_021760209.1">
    <property type="nucleotide sequence ID" value="NC_022444.1"/>
</dbReference>
<dbReference type="InterPro" id="IPR018376">
    <property type="entry name" value="Enoyl-CoA_hyd/isom_CS"/>
</dbReference>
<evidence type="ECO:0000256" key="2">
    <source>
        <dbReference type="ARBA" id="ARBA00023098"/>
    </source>
</evidence>
<dbReference type="PATRIC" id="fig|1121448.10.peg.1541"/>
<dbReference type="CDD" id="cd06558">
    <property type="entry name" value="crotonase-like"/>
    <property type="match status" value="1"/>
</dbReference>
<protein>
    <submittedName>
        <fullName evidence="5">Putative enoyl-CoA hydratase/isomerase family protein</fullName>
    </submittedName>
</protein>
<dbReference type="PANTHER" id="PTHR11941:SF169">
    <property type="entry name" value="(7AS)-7A-METHYL-1,5-DIOXO-2,3,5,6,7,7A-HEXAHYDRO-1H-INDENE-CARBOXYL-COA HYDROLASE"/>
    <property type="match status" value="1"/>
</dbReference>
<dbReference type="STRING" id="1121448.DGI_1545"/>
<dbReference type="Pfam" id="PF00378">
    <property type="entry name" value="ECH_1"/>
    <property type="match status" value="1"/>
</dbReference>
<evidence type="ECO:0000313" key="6">
    <source>
        <dbReference type="Proteomes" id="UP000016587"/>
    </source>
</evidence>
<dbReference type="eggNOG" id="COG1024">
    <property type="taxonomic scope" value="Bacteria"/>
</dbReference>
<dbReference type="PROSITE" id="PS00166">
    <property type="entry name" value="ENOYL_COA_HYDRATASE"/>
    <property type="match status" value="1"/>
</dbReference>
<keyword evidence="2" id="KW-0443">Lipid metabolism</keyword>
<keyword evidence="6" id="KW-1185">Reference proteome</keyword>
<dbReference type="InterPro" id="IPR001753">
    <property type="entry name" value="Enoyl-CoA_hydra/iso"/>
</dbReference>
<keyword evidence="5" id="KW-0413">Isomerase</keyword>
<evidence type="ECO:0000256" key="4">
    <source>
        <dbReference type="RuleBase" id="RU003707"/>
    </source>
</evidence>
<proteinExistence type="inferred from homology"/>
<dbReference type="Gene3D" id="3.90.226.10">
    <property type="entry name" value="2-enoyl-CoA Hydratase, Chain A, domain 1"/>
    <property type="match status" value="1"/>
</dbReference>
<evidence type="ECO:0000256" key="3">
    <source>
        <dbReference type="ARBA" id="ARBA00023239"/>
    </source>
</evidence>
<sequence>MDASSLLAVERRGPTAILRLNRPERRNAVDAALADAMRQALAEVGADPAVRAVILTGGETCFSAGMDLAAYLDGQWPAINDAEGRFAGVAAHRLEQPLIAAVEGPALAGGFETALACDMIVAGDGAFFGVPEVRVGLFPAAGGAFRLMRKVPPNVGMEILCTGKRLSAAEAHQLGLVNRLVPAGTALDAALTLAEEIARQAPLGVRASLTLARAALAAEEARLWELNDRLWQQITATTDAREGPRAFLEKREPVWTGS</sequence>
<dbReference type="HOGENOM" id="CLU_009834_7_4_7"/>
<reference evidence="5 6" key="1">
    <citation type="journal article" date="2013" name="J. Bacteriol.">
        <title>Roles of HynAB and Ech, the only two hydrogenases found in the model sulfate reducer Desulfovibrio gigas.</title>
        <authorList>
            <person name="Morais-Silva F.O."/>
            <person name="Santos C.I."/>
            <person name="Rodrigues R."/>
            <person name="Pereira I.A."/>
            <person name="Rodrigues-Pousada C."/>
        </authorList>
    </citation>
    <scope>NUCLEOTIDE SEQUENCE [LARGE SCALE GENOMIC DNA]</scope>
    <source>
        <strain evidence="6">ATCC 19364 / DSM 1382 / NCIMB 9332 / VKM B-1759</strain>
    </source>
</reference>
<dbReference type="GO" id="GO:0016853">
    <property type="term" value="F:isomerase activity"/>
    <property type="evidence" value="ECO:0007669"/>
    <property type="project" value="UniProtKB-KW"/>
</dbReference>
<dbReference type="InterPro" id="IPR029045">
    <property type="entry name" value="ClpP/crotonase-like_dom_sf"/>
</dbReference>
<dbReference type="PANTHER" id="PTHR11941">
    <property type="entry name" value="ENOYL-COA HYDRATASE-RELATED"/>
    <property type="match status" value="1"/>
</dbReference>
<dbReference type="SUPFAM" id="SSF52096">
    <property type="entry name" value="ClpP/crotonase"/>
    <property type="match status" value="1"/>
</dbReference>
<organism evidence="5 6">
    <name type="scientific">Megalodesulfovibrio gigas (strain ATCC 19364 / DSM 1382 / NCIMB 9332 / VKM B-1759)</name>
    <name type="common">Desulfovibrio gigas</name>
    <dbReference type="NCBI Taxonomy" id="1121448"/>
    <lineage>
        <taxon>Bacteria</taxon>
        <taxon>Pseudomonadati</taxon>
        <taxon>Thermodesulfobacteriota</taxon>
        <taxon>Desulfovibrionia</taxon>
        <taxon>Desulfovibrionales</taxon>
        <taxon>Desulfovibrionaceae</taxon>
        <taxon>Megalodesulfovibrio</taxon>
    </lineage>
</organism>
<dbReference type="KEGG" id="dgg:DGI_1545"/>
<gene>
    <name evidence="5" type="ORF">DGI_1545</name>
</gene>
<dbReference type="EMBL" id="CP006585">
    <property type="protein sequence ID" value="AGW13385.1"/>
    <property type="molecule type" value="Genomic_DNA"/>
</dbReference>
<keyword evidence="3" id="KW-0456">Lyase</keyword>
<dbReference type="FunFam" id="3.90.226.10:FF:000009">
    <property type="entry name" value="Carnitinyl-CoA dehydratase"/>
    <property type="match status" value="1"/>
</dbReference>
<name>T2G9W0_MEGG1</name>
<dbReference type="InterPro" id="IPR014748">
    <property type="entry name" value="Enoyl-CoA_hydra_C"/>
</dbReference>
<dbReference type="OrthoDB" id="5365311at2"/>
<dbReference type="Proteomes" id="UP000016587">
    <property type="component" value="Chromosome"/>
</dbReference>
<reference evidence="6" key="2">
    <citation type="submission" date="2013-07" db="EMBL/GenBank/DDBJ databases">
        <authorList>
            <person name="Morais-Silva F.O."/>
            <person name="Rezende A.M."/>
            <person name="Pimentel C."/>
            <person name="Resende D.M."/>
            <person name="Santos C.I."/>
            <person name="Clemente C."/>
            <person name="de Oliveira L.M."/>
            <person name="da Silva S.M."/>
            <person name="Costa D.A."/>
            <person name="Varela-Raposo A."/>
            <person name="Horacio E.C.A."/>
            <person name="Matos M."/>
            <person name="Flores O."/>
            <person name="Ruiz J.C."/>
            <person name="Rodrigues-Pousada C."/>
        </authorList>
    </citation>
    <scope>NUCLEOTIDE SEQUENCE [LARGE SCALE GENOMIC DNA]</scope>
    <source>
        <strain evidence="6">ATCC 19364 / DSM 1382 / NCIMB 9332 / VKM B-1759</strain>
    </source>
</reference>
<dbReference type="Gene3D" id="1.10.12.10">
    <property type="entry name" value="Lyase 2-enoyl-coa Hydratase, Chain A, domain 2"/>
    <property type="match status" value="1"/>
</dbReference>
<evidence type="ECO:0000256" key="1">
    <source>
        <dbReference type="ARBA" id="ARBA00005254"/>
    </source>
</evidence>
<accession>T2G9W0</accession>
<dbReference type="GO" id="GO:0006635">
    <property type="term" value="P:fatty acid beta-oxidation"/>
    <property type="evidence" value="ECO:0007669"/>
    <property type="project" value="TreeGrafter"/>
</dbReference>
<evidence type="ECO:0000313" key="5">
    <source>
        <dbReference type="EMBL" id="AGW13385.1"/>
    </source>
</evidence>
<dbReference type="GO" id="GO:0016829">
    <property type="term" value="F:lyase activity"/>
    <property type="evidence" value="ECO:0007669"/>
    <property type="project" value="UniProtKB-KW"/>
</dbReference>
<dbReference type="AlphaFoldDB" id="T2G9W0"/>
<comment type="similarity">
    <text evidence="1 4">Belongs to the enoyl-CoA hydratase/isomerase family.</text>
</comment>